<accession>A0ACA9L7X5</accession>
<gene>
    <name evidence="1" type="ORF">SCALOS_LOCUS3646</name>
</gene>
<keyword evidence="2" id="KW-1185">Reference proteome</keyword>
<reference evidence="1" key="1">
    <citation type="submission" date="2021-06" db="EMBL/GenBank/DDBJ databases">
        <authorList>
            <person name="Kallberg Y."/>
            <person name="Tangrot J."/>
            <person name="Rosling A."/>
        </authorList>
    </citation>
    <scope>NUCLEOTIDE SEQUENCE</scope>
    <source>
        <strain evidence="1">AU212A</strain>
    </source>
</reference>
<name>A0ACA9L7X5_9GLOM</name>
<evidence type="ECO:0000313" key="2">
    <source>
        <dbReference type="Proteomes" id="UP000789860"/>
    </source>
</evidence>
<organism evidence="1 2">
    <name type="scientific">Scutellospora calospora</name>
    <dbReference type="NCBI Taxonomy" id="85575"/>
    <lineage>
        <taxon>Eukaryota</taxon>
        <taxon>Fungi</taxon>
        <taxon>Fungi incertae sedis</taxon>
        <taxon>Mucoromycota</taxon>
        <taxon>Glomeromycotina</taxon>
        <taxon>Glomeromycetes</taxon>
        <taxon>Diversisporales</taxon>
        <taxon>Gigasporaceae</taxon>
        <taxon>Scutellospora</taxon>
    </lineage>
</organism>
<evidence type="ECO:0000313" key="1">
    <source>
        <dbReference type="EMBL" id="CAG8510704.1"/>
    </source>
</evidence>
<dbReference type="EMBL" id="CAJVPM010004219">
    <property type="protein sequence ID" value="CAG8510704.1"/>
    <property type="molecule type" value="Genomic_DNA"/>
</dbReference>
<comment type="caution">
    <text evidence="1">The sequence shown here is derived from an EMBL/GenBank/DDBJ whole genome shotgun (WGS) entry which is preliminary data.</text>
</comment>
<feature type="non-terminal residue" evidence="1">
    <location>
        <position position="381"/>
    </location>
</feature>
<protein>
    <submittedName>
        <fullName evidence="1">7262_t:CDS:1</fullName>
    </submittedName>
</protein>
<proteinExistence type="predicted"/>
<sequence length="381" mass="45183">MDSVYQSTLSYDHSNKVKKVPTRINSPAISDSSEYVDADDYQLHEPDSKDEDKHSAYGEYVKLGGWTNITIQLTQPHKREFPTYWRSHPVEIQIGGNEIKYRYGIFSNRNVDFEGEDEMQNRTLDTRTNDQYDIWRNNRNHNIFDLREFAFIKCIYDAVNIENLKVKFMQFQILLKNYRQIALKFLTIDFIAHHCHDKKIENRLFLCVLLGYYIKHCKDLRSLIFQLPTNFRSDLLLEALEYVQQDTFTSDIQQIMVPVVSALVRHNAIVIISFEWLRIFRVAQILDPRYTFVDGFIGAHYNKDRISRLLKEWPNLVVPYLDKVDEHIYIKIAKWLISFCIDMETLNIIWRDNIYHTRSIDNEILIDFSGSVHKIIAHDDA</sequence>
<dbReference type="Proteomes" id="UP000789860">
    <property type="component" value="Unassembled WGS sequence"/>
</dbReference>